<dbReference type="PROSITE" id="PS51257">
    <property type="entry name" value="PROKAR_LIPOPROTEIN"/>
    <property type="match status" value="1"/>
</dbReference>
<dbReference type="RefSeq" id="WP_194183628.1">
    <property type="nucleotide sequence ID" value="NZ_JADGIK010000008.1"/>
</dbReference>
<dbReference type="AlphaFoldDB" id="A0A8J7FYM8"/>
<feature type="domain" description="DUF2314" evidence="1">
    <location>
        <begin position="41"/>
        <end position="168"/>
    </location>
</feature>
<evidence type="ECO:0000313" key="2">
    <source>
        <dbReference type="EMBL" id="MBF0598083.1"/>
    </source>
</evidence>
<proteinExistence type="predicted"/>
<accession>A0A8J7FYM8</accession>
<organism evidence="2 3">
    <name type="scientific">Faecalibacter rhinopitheci</name>
    <dbReference type="NCBI Taxonomy" id="2779678"/>
    <lineage>
        <taxon>Bacteria</taxon>
        <taxon>Pseudomonadati</taxon>
        <taxon>Bacteroidota</taxon>
        <taxon>Flavobacteriia</taxon>
        <taxon>Flavobacteriales</taxon>
        <taxon>Weeksellaceae</taxon>
        <taxon>Faecalibacter</taxon>
    </lineage>
</organism>
<dbReference type="EMBL" id="JADGIK010000008">
    <property type="protein sequence ID" value="MBF0598083.1"/>
    <property type="molecule type" value="Genomic_DNA"/>
</dbReference>
<evidence type="ECO:0000259" key="1">
    <source>
        <dbReference type="Pfam" id="PF10077"/>
    </source>
</evidence>
<comment type="caution">
    <text evidence="2">The sequence shown here is derived from an EMBL/GenBank/DDBJ whole genome shotgun (WGS) entry which is preliminary data.</text>
</comment>
<keyword evidence="3" id="KW-1185">Reference proteome</keyword>
<evidence type="ECO:0000313" key="3">
    <source>
        <dbReference type="Proteomes" id="UP000608754"/>
    </source>
</evidence>
<dbReference type="InterPro" id="IPR018756">
    <property type="entry name" value="DUF2314"/>
</dbReference>
<protein>
    <submittedName>
        <fullName evidence="2">DUF2314 domain-containing protein</fullName>
    </submittedName>
</protein>
<reference evidence="2" key="1">
    <citation type="submission" date="2020-10" db="EMBL/GenBank/DDBJ databases">
        <authorList>
            <person name="Lu T."/>
            <person name="Wang Q."/>
            <person name="Han X."/>
        </authorList>
    </citation>
    <scope>NUCLEOTIDE SEQUENCE</scope>
    <source>
        <strain evidence="2">WQ 117</strain>
    </source>
</reference>
<name>A0A8J7FYM8_9FLAO</name>
<dbReference type="Proteomes" id="UP000608754">
    <property type="component" value="Unassembled WGS sequence"/>
</dbReference>
<dbReference type="Pfam" id="PF10077">
    <property type="entry name" value="DUF2314"/>
    <property type="match status" value="1"/>
</dbReference>
<gene>
    <name evidence="2" type="ORF">IM532_11640</name>
</gene>
<sequence length="173" mass="19937">MKKSILIVFAALALTACDNKNIAKDAYKGLDKQEKELAELDSITKQARSTFDDFKLALEMRDSTMSNFFVKEEFLVTEGERTRQEHLWIRDIYQDGNVLKGIIDNQPVATSDVKVNDTIVIDDAKVSDWMFYKREPKDTVARIIGGYSVKFMRNKLSEAEKIEFDKQYQASFD</sequence>